<name>A0ABR3GRT1_9PEZI</name>
<feature type="compositionally biased region" description="Polar residues" evidence="1">
    <location>
        <begin position="1"/>
        <end position="11"/>
    </location>
</feature>
<evidence type="ECO:0000313" key="2">
    <source>
        <dbReference type="EMBL" id="KAL0638568.1"/>
    </source>
</evidence>
<comment type="caution">
    <text evidence="2">The sequence shown here is derived from an EMBL/GenBank/DDBJ whole genome shotgun (WGS) entry which is preliminary data.</text>
</comment>
<feature type="compositionally biased region" description="Acidic residues" evidence="1">
    <location>
        <begin position="660"/>
        <end position="675"/>
    </location>
</feature>
<feature type="compositionally biased region" description="Gly residues" evidence="1">
    <location>
        <begin position="1332"/>
        <end position="1341"/>
    </location>
</feature>
<feature type="compositionally biased region" description="Basic and acidic residues" evidence="1">
    <location>
        <begin position="1206"/>
        <end position="1224"/>
    </location>
</feature>
<feature type="region of interest" description="Disordered" evidence="1">
    <location>
        <begin position="484"/>
        <end position="505"/>
    </location>
</feature>
<evidence type="ECO:0000256" key="1">
    <source>
        <dbReference type="SAM" id="MobiDB-lite"/>
    </source>
</evidence>
<dbReference type="Proteomes" id="UP001447188">
    <property type="component" value="Unassembled WGS sequence"/>
</dbReference>
<sequence length="1697" mass="185372">MTSPTPDTVASPTRKRLREEDISVKKSILYPPPKRRITKLGSHPQLGIPKFAPSTGTSGDPTPPGPVHLSSQSSIPPSALTHLGSSLPQTNSSPSTPSTPSTPSKRLLINHNGYTRASTGYDPLHQSPWHEFKYAKHNPTEPSSILYFERQRQIARNEADDRARIMDKKRVETKVEAVAAAATTTPIILPRPTKTLTRVRKATTPAPARRIHDPYFFMSERKPTGKPPTGRGFTFGGNHPDARSYHPFVFNPAISRHSTPTRSHSVGDTSAAIPAATLAQTPAQKDSRMANFTATAVAGAARFYVEADSIVNSLARSYSLAKAALVGNRDSKTAERRASQKVAIRKRIEEEERVRRKELFEEFEEFEWRTGQKNRERINATEETSDLDGRSAAAFRNEQMVIDHDVGLPIELDLEFSGANGDPSFVTEDTIPDTVVTEPVYVPETTVIMSSSPIARTYIQSEQSSPIPSPVVYTNTSVALVDKHEESSASLSSDNEDSDGMEIIEPPKPKQVQQVINLDSDDSDEEVVSASSPHLTLGPNHRDRIEHDDEDEELMDEIEGEYDQGEYDEYDEYNEEYDGESDEEELGELEDDEGGDEEIEDTFISIVKSKKFVGESDSELEEINEVAFSESAGSPSGRSDSGNEKGEETKKDGQPTIDYEYIEEETEKDESDAEGGSEWKVKAEFPENIEESADFSLDSTVVIGSSSKQLSNKESTPETPTSARSYAVPEITITSPKPAKVGEPTPALDQEDCPAKLEEERPKQDEFMEAGLIITDDDSDTSHQESYIHRTSPGDLQSVAGGDLEEEYFNEPKSEKAPEEAPISVRRTCIYRVGNDVFNKNNRCIGKCRDDGFVEAPDAKVVGWMSALGEFHRLQSSLDLRIREITKEELYAYPDGMESISRLHEGKDFDDEKFECLTLSNERQEALGMGTGRCSPEPTVGTEPNPTTGMEEKNDGVGGYEERVDVQEGETEEIGNLIMTEDEQGANVEQDDRLEDEEEVETYDAAITDGGGGAGVQPEGIFEGNDDEIMADTKENDDQITTVDESGVVWQDDGPEICAIAESEDGAGAGVRWDSGPEETDDQAVAENKEGSDRVIVEEEGVVNVEQDENLETHNTIATEDEEMVDVQQEHGPEKIDDQAAAENKESDDRGAIEDEGGVNVGQDKLRTCDTATTEDKTEFNVRQKGRTGEINSPNDGNDEQVTITDEAKAKVEQDDVKEVSVEDDKLDEATTEDGGKAAHDRTITPTEESSRPFFGPPQQTTYEFLRRYTSEAAAWQIRQVNGHESPFKFQCDNELTKAFDDGGMVIKQAPRSDAQVKEVIGGGEGVDEAGGIFGGVIGGEGEGDVGGEENRNEVVEGGGDVGGEENRNEVVEGGEDEGEVEEEDSVAEGEEDGVAEGEEEEEEDEGEEGEDGVAEEEGEGKEEEEEERFEMLVEDQLYGESVMDDEEGKEDETKSSSAPTTPPSAHEPTAYKRKRLVPSPIDIPTSPLTQENPKRHIRDARKHTPTPTPEAGSPTTKRPRTTPGVVIEASVPSSRMTRKRAREASTEPTADELPTSPKKLRRGRSASIEPPTLIATAEPKPRAKKPVAAEAPSGEREVVAADAIEADSVAGVAHNHQSSADLSDDTDTSVRGLRRSARAAAKGVVPGTPRKKRARKYPIEPLSAIREADVEGLVGKGATRISTRRKGAVGAGGRGV</sequence>
<feature type="compositionally biased region" description="Basic and acidic residues" evidence="1">
    <location>
        <begin position="1234"/>
        <end position="1243"/>
    </location>
</feature>
<feature type="region of interest" description="Disordered" evidence="1">
    <location>
        <begin position="1062"/>
        <end position="1091"/>
    </location>
</feature>
<feature type="region of interest" description="Disordered" evidence="1">
    <location>
        <begin position="614"/>
        <end position="685"/>
    </location>
</feature>
<feature type="compositionally biased region" description="Polar residues" evidence="1">
    <location>
        <begin position="631"/>
        <end position="640"/>
    </location>
</feature>
<feature type="region of interest" description="Disordered" evidence="1">
    <location>
        <begin position="1612"/>
        <end position="1659"/>
    </location>
</feature>
<feature type="region of interest" description="Disordered" evidence="1">
    <location>
        <begin position="530"/>
        <end position="600"/>
    </location>
</feature>
<feature type="region of interest" description="Disordered" evidence="1">
    <location>
        <begin position="1"/>
        <end position="107"/>
    </location>
</feature>
<feature type="compositionally biased region" description="Basic residues" evidence="1">
    <location>
        <begin position="1496"/>
        <end position="1505"/>
    </location>
</feature>
<reference evidence="2 3" key="1">
    <citation type="submission" date="2024-02" db="EMBL/GenBank/DDBJ databases">
        <title>Discinaceae phylogenomics.</title>
        <authorList>
            <person name="Dirks A.C."/>
            <person name="James T.Y."/>
        </authorList>
    </citation>
    <scope>NUCLEOTIDE SEQUENCE [LARGE SCALE GENOMIC DNA]</scope>
    <source>
        <strain evidence="2 3">ACD0624</strain>
    </source>
</reference>
<gene>
    <name evidence="2" type="ORF">Q9L58_002505</name>
</gene>
<feature type="region of interest" description="Disordered" evidence="1">
    <location>
        <begin position="777"/>
        <end position="799"/>
    </location>
</feature>
<feature type="region of interest" description="Disordered" evidence="1">
    <location>
        <begin position="1323"/>
        <end position="1597"/>
    </location>
</feature>
<dbReference type="EMBL" id="JBBBZM010000021">
    <property type="protein sequence ID" value="KAL0638568.1"/>
    <property type="molecule type" value="Genomic_DNA"/>
</dbReference>
<feature type="region of interest" description="Disordered" evidence="1">
    <location>
        <begin position="928"/>
        <end position="957"/>
    </location>
</feature>
<accession>A0ABR3GRT1</accession>
<organism evidence="2 3">
    <name type="scientific">Discina gigas</name>
    <dbReference type="NCBI Taxonomy" id="1032678"/>
    <lineage>
        <taxon>Eukaryota</taxon>
        <taxon>Fungi</taxon>
        <taxon>Dikarya</taxon>
        <taxon>Ascomycota</taxon>
        <taxon>Pezizomycotina</taxon>
        <taxon>Pezizomycetes</taxon>
        <taxon>Pezizales</taxon>
        <taxon>Discinaceae</taxon>
        <taxon>Discina</taxon>
    </lineage>
</organism>
<keyword evidence="3" id="KW-1185">Reference proteome</keyword>
<feature type="compositionally biased region" description="Low complexity" evidence="1">
    <location>
        <begin position="1456"/>
        <end position="1469"/>
    </location>
</feature>
<proteinExistence type="predicted"/>
<feature type="compositionally biased region" description="Basic and acidic residues" evidence="1">
    <location>
        <begin position="1164"/>
        <end position="1182"/>
    </location>
</feature>
<feature type="region of interest" description="Disordered" evidence="1">
    <location>
        <begin position="1106"/>
        <end position="1259"/>
    </location>
</feature>
<feature type="compositionally biased region" description="Polar residues" evidence="1">
    <location>
        <begin position="1190"/>
        <end position="1204"/>
    </location>
</feature>
<dbReference type="PANTHER" id="PTHR24216">
    <property type="entry name" value="PAXILLIN-RELATED"/>
    <property type="match status" value="1"/>
</dbReference>
<dbReference type="PANTHER" id="PTHR24216:SF65">
    <property type="entry name" value="PAXILLIN-LIKE PROTEIN 1"/>
    <property type="match status" value="1"/>
</dbReference>
<feature type="region of interest" description="Disordered" evidence="1">
    <location>
        <begin position="705"/>
        <end position="754"/>
    </location>
</feature>
<evidence type="ECO:0000313" key="3">
    <source>
        <dbReference type="Proteomes" id="UP001447188"/>
    </source>
</evidence>
<feature type="compositionally biased region" description="Polar residues" evidence="1">
    <location>
        <begin position="705"/>
        <end position="724"/>
    </location>
</feature>
<feature type="compositionally biased region" description="Acidic residues" evidence="1">
    <location>
        <begin position="548"/>
        <end position="600"/>
    </location>
</feature>
<feature type="compositionally biased region" description="Low complexity" evidence="1">
    <location>
        <begin position="85"/>
        <end position="104"/>
    </location>
</feature>
<feature type="compositionally biased region" description="Basic and acidic residues" evidence="1">
    <location>
        <begin position="1128"/>
        <end position="1153"/>
    </location>
</feature>
<feature type="compositionally biased region" description="Basic and acidic residues" evidence="1">
    <location>
        <begin position="641"/>
        <end position="653"/>
    </location>
</feature>
<feature type="compositionally biased region" description="Acidic residues" evidence="1">
    <location>
        <begin position="1373"/>
        <end position="1429"/>
    </location>
</feature>
<protein>
    <submittedName>
        <fullName evidence="2">Uncharacterized protein</fullName>
    </submittedName>
</protein>